<dbReference type="GO" id="GO:0046872">
    <property type="term" value="F:metal ion binding"/>
    <property type="evidence" value="ECO:0007669"/>
    <property type="project" value="UniProtKB-KW"/>
</dbReference>
<comment type="cofactor">
    <cofactor evidence="1">
        <name>Zn(2+)</name>
        <dbReference type="ChEBI" id="CHEBI:29105"/>
    </cofactor>
</comment>
<evidence type="ECO:0000256" key="2">
    <source>
        <dbReference type="ARBA" id="ARBA00022679"/>
    </source>
</evidence>
<dbReference type="OrthoDB" id="9805277at2"/>
<accession>A0A255Z5I4</accession>
<evidence type="ECO:0000256" key="4">
    <source>
        <dbReference type="ARBA" id="ARBA00022833"/>
    </source>
</evidence>
<dbReference type="GO" id="GO:0043720">
    <property type="term" value="F:3-keto-5-aminohexanoate cleavage activity"/>
    <property type="evidence" value="ECO:0007669"/>
    <property type="project" value="InterPro"/>
</dbReference>
<dbReference type="Proteomes" id="UP000216991">
    <property type="component" value="Unassembled WGS sequence"/>
</dbReference>
<evidence type="ECO:0000313" key="6">
    <source>
        <dbReference type="Proteomes" id="UP000216991"/>
    </source>
</evidence>
<dbReference type="InterPro" id="IPR013785">
    <property type="entry name" value="Aldolase_TIM"/>
</dbReference>
<evidence type="ECO:0000256" key="1">
    <source>
        <dbReference type="ARBA" id="ARBA00001947"/>
    </source>
</evidence>
<comment type="caution">
    <text evidence="5">The sequence shown here is derived from an EMBL/GenBank/DDBJ whole genome shotgun (WGS) entry which is preliminary data.</text>
</comment>
<proteinExistence type="predicted"/>
<keyword evidence="3" id="KW-0479">Metal-binding</keyword>
<organism evidence="5 6">
    <name type="scientific">Sandarakinorhabdus cyanobacteriorum</name>
    <dbReference type="NCBI Taxonomy" id="1981098"/>
    <lineage>
        <taxon>Bacteria</taxon>
        <taxon>Pseudomonadati</taxon>
        <taxon>Pseudomonadota</taxon>
        <taxon>Alphaproteobacteria</taxon>
        <taxon>Sphingomonadales</taxon>
        <taxon>Sphingosinicellaceae</taxon>
        <taxon>Sandarakinorhabdus</taxon>
    </lineage>
</organism>
<protein>
    <submittedName>
        <fullName evidence="5">NADPH:quinone reductase</fullName>
    </submittedName>
</protein>
<reference evidence="5 6" key="1">
    <citation type="submission" date="2017-07" db="EMBL/GenBank/DDBJ databases">
        <title>Sandarakinorhabdus cyanobacteriorum sp. nov., a novel bacterium isolated from cyanobacterial aggregates in a eutrophic lake.</title>
        <authorList>
            <person name="Cai H."/>
        </authorList>
    </citation>
    <scope>NUCLEOTIDE SEQUENCE [LARGE SCALE GENOMIC DNA]</scope>
    <source>
        <strain evidence="5 6">TH057</strain>
    </source>
</reference>
<evidence type="ECO:0000313" key="5">
    <source>
        <dbReference type="EMBL" id="OYQ36748.1"/>
    </source>
</evidence>
<dbReference type="AlphaFoldDB" id="A0A255Z5I4"/>
<keyword evidence="2" id="KW-0808">Transferase</keyword>
<dbReference type="InterPro" id="IPR008567">
    <property type="entry name" value="BKACE"/>
</dbReference>
<dbReference type="PANTHER" id="PTHR37418:SF2">
    <property type="entry name" value="3-KETO-5-AMINOHEXANOATE CLEAVAGE ENZYME"/>
    <property type="match status" value="1"/>
</dbReference>
<dbReference type="RefSeq" id="WP_094472333.1">
    <property type="nucleotide sequence ID" value="NZ_NOXT01000041.1"/>
</dbReference>
<dbReference type="Gene3D" id="3.20.20.70">
    <property type="entry name" value="Aldolase class I"/>
    <property type="match status" value="1"/>
</dbReference>
<dbReference type="Pfam" id="PF05853">
    <property type="entry name" value="BKACE"/>
    <property type="match status" value="1"/>
</dbReference>
<keyword evidence="6" id="KW-1185">Reference proteome</keyword>
<evidence type="ECO:0000256" key="3">
    <source>
        <dbReference type="ARBA" id="ARBA00022723"/>
    </source>
</evidence>
<sequence length="297" mass="30621">MKRKVMLCCAITGGSDNHLKSDAVPVSPAAIIESALGAAAAGASIVHVHVRDPETGKASMALDLYRKVYDAIRAGAPDLVINLTTGIGGRYVPGTDDVLVPGPGTTLSSPRARAQHVAALRPDACSLDMGTMNLGSAAFINTPSHIAEIAAMARTAGAIAELEVFDAGGIELAKAMIADGRLDGPGLFQLCMGVSWGAPATPASLMFLASLLPPDALWFAFGVGRHQFPIVAQTILLGGHVRVGLEDNLYLDLGVPAQTNAQLVEKAGDIIRLLGCDVATTAEARQMLTTARVPVAA</sequence>
<keyword evidence="4" id="KW-0862">Zinc</keyword>
<gene>
    <name evidence="5" type="ORF">CHU93_00860</name>
</gene>
<dbReference type="PANTHER" id="PTHR37418">
    <property type="entry name" value="3-KETO-5-AMINOHEXANOATE CLEAVAGE ENZYME-RELATED"/>
    <property type="match status" value="1"/>
</dbReference>
<name>A0A255Z5I4_9SPHN</name>
<dbReference type="EMBL" id="NOXT01000041">
    <property type="protein sequence ID" value="OYQ36748.1"/>
    <property type="molecule type" value="Genomic_DNA"/>
</dbReference>